<feature type="domain" description="F-box" evidence="1">
    <location>
        <begin position="54"/>
        <end position="94"/>
    </location>
</feature>
<dbReference type="InParanoid" id="A0A165FM98"/>
<dbReference type="EMBL" id="KV426078">
    <property type="protein sequence ID" value="KZV89223.1"/>
    <property type="molecule type" value="Genomic_DNA"/>
</dbReference>
<gene>
    <name evidence="2" type="ORF">EXIGLDRAFT_771937</name>
</gene>
<evidence type="ECO:0000259" key="1">
    <source>
        <dbReference type="SMART" id="SM00256"/>
    </source>
</evidence>
<protein>
    <recommendedName>
        <fullName evidence="1">F-box domain-containing protein</fullName>
    </recommendedName>
</protein>
<dbReference type="Proteomes" id="UP000077266">
    <property type="component" value="Unassembled WGS sequence"/>
</dbReference>
<dbReference type="SMART" id="SM00256">
    <property type="entry name" value="FBOX"/>
    <property type="match status" value="1"/>
</dbReference>
<accession>A0A165FM98</accession>
<keyword evidence="3" id="KW-1185">Reference proteome</keyword>
<reference evidence="2 3" key="1">
    <citation type="journal article" date="2016" name="Mol. Biol. Evol.">
        <title>Comparative Genomics of Early-Diverging Mushroom-Forming Fungi Provides Insights into the Origins of Lignocellulose Decay Capabilities.</title>
        <authorList>
            <person name="Nagy L.G."/>
            <person name="Riley R."/>
            <person name="Tritt A."/>
            <person name="Adam C."/>
            <person name="Daum C."/>
            <person name="Floudas D."/>
            <person name="Sun H."/>
            <person name="Yadav J.S."/>
            <person name="Pangilinan J."/>
            <person name="Larsson K.H."/>
            <person name="Matsuura K."/>
            <person name="Barry K."/>
            <person name="Labutti K."/>
            <person name="Kuo R."/>
            <person name="Ohm R.A."/>
            <person name="Bhattacharya S.S."/>
            <person name="Shirouzu T."/>
            <person name="Yoshinaga Y."/>
            <person name="Martin F.M."/>
            <person name="Grigoriev I.V."/>
            <person name="Hibbett D.S."/>
        </authorList>
    </citation>
    <scope>NUCLEOTIDE SEQUENCE [LARGE SCALE GENOMIC DNA]</scope>
    <source>
        <strain evidence="2 3">HHB12029</strain>
    </source>
</reference>
<evidence type="ECO:0000313" key="2">
    <source>
        <dbReference type="EMBL" id="KZV89223.1"/>
    </source>
</evidence>
<dbReference type="Gene3D" id="1.20.1280.50">
    <property type="match status" value="1"/>
</dbReference>
<dbReference type="InterPro" id="IPR036047">
    <property type="entry name" value="F-box-like_dom_sf"/>
</dbReference>
<proteinExistence type="predicted"/>
<sequence length="563" mass="63429">MLEEAVSTRISAQLLQCNSADDAEQFINSFLLDALCAMRMSAKKWNDQHFNTCLPPEVLCQCFTFLTQDERRTAMCVSHHWRSVIIEEPRFWTRPVLSAESDVAAFHEIVKRAGTLPLHLVVRGAARAAEICQYMHRAVSLDVDGRMNAVPGLDLVLAATAPRLTAMTLKEHSVVLTIPQTLLYEQPVLRSLRIDAFILPPQCSALRQLREFDGYLDKDNFETSNIQSLFDLCPELDSLVLRTLLIWIDDSITLLPSRPAPSLSSLSLHIMGDGADLRPHLRRIESHVIPNVSLNISAPGYVNQRYLLERFRSFHSVSIAPSSSEFTPGYEVMDIQVDEDPMVERRSLCLAGISLYVEDMLSFVREDNRFKNVTVLTVWHTLIYTLFSGSCPQLLHLRTLNVVAPHRINSGNDFAAHGDPGRAKLADLTYPWTHIISPDEINYGVFDFPLRPITSLPHTYRFPALCELALYTVHRSPRCVAGDMPYIRLAALCNFLSREIDMNAPPLRRTFLLKDIDIAEPLVSSHCVEIANVFEEITFSNVSFGVAGCEIIPVVPAWLQTTF</sequence>
<dbReference type="Pfam" id="PF12937">
    <property type="entry name" value="F-box-like"/>
    <property type="match status" value="1"/>
</dbReference>
<name>A0A165FM98_EXIGL</name>
<dbReference type="InterPro" id="IPR001810">
    <property type="entry name" value="F-box_dom"/>
</dbReference>
<dbReference type="SUPFAM" id="SSF81383">
    <property type="entry name" value="F-box domain"/>
    <property type="match status" value="1"/>
</dbReference>
<dbReference type="AlphaFoldDB" id="A0A165FM98"/>
<evidence type="ECO:0000313" key="3">
    <source>
        <dbReference type="Proteomes" id="UP000077266"/>
    </source>
</evidence>
<organism evidence="2 3">
    <name type="scientific">Exidia glandulosa HHB12029</name>
    <dbReference type="NCBI Taxonomy" id="1314781"/>
    <lineage>
        <taxon>Eukaryota</taxon>
        <taxon>Fungi</taxon>
        <taxon>Dikarya</taxon>
        <taxon>Basidiomycota</taxon>
        <taxon>Agaricomycotina</taxon>
        <taxon>Agaricomycetes</taxon>
        <taxon>Auriculariales</taxon>
        <taxon>Exidiaceae</taxon>
        <taxon>Exidia</taxon>
    </lineage>
</organism>